<dbReference type="Proteomes" id="UP001630127">
    <property type="component" value="Unassembled WGS sequence"/>
</dbReference>
<keyword evidence="3" id="KW-1185">Reference proteome</keyword>
<accession>A0ABD2ZAA9</accession>
<proteinExistence type="predicted"/>
<dbReference type="EMBL" id="JBJUIK010000010">
    <property type="protein sequence ID" value="KAL3516411.1"/>
    <property type="molecule type" value="Genomic_DNA"/>
</dbReference>
<evidence type="ECO:0000256" key="1">
    <source>
        <dbReference type="SAM" id="Phobius"/>
    </source>
</evidence>
<sequence>MVDIAASSLRLELSQVNRPRELSKKLLDPREESSLTAAYLIDQLRFPSLSTIVLVANIVSSLVYYRSAAARYWYPH</sequence>
<keyword evidence="1" id="KW-0472">Membrane</keyword>
<keyword evidence="1" id="KW-1133">Transmembrane helix</keyword>
<evidence type="ECO:0000313" key="3">
    <source>
        <dbReference type="Proteomes" id="UP001630127"/>
    </source>
</evidence>
<keyword evidence="1" id="KW-0812">Transmembrane</keyword>
<reference evidence="2 3" key="1">
    <citation type="submission" date="2024-11" db="EMBL/GenBank/DDBJ databases">
        <title>A near-complete genome assembly of Cinchona calisaya.</title>
        <authorList>
            <person name="Lian D.C."/>
            <person name="Zhao X.W."/>
            <person name="Wei L."/>
        </authorList>
    </citation>
    <scope>NUCLEOTIDE SEQUENCE [LARGE SCALE GENOMIC DNA]</scope>
    <source>
        <tissue evidence="2">Nenye</tissue>
    </source>
</reference>
<organism evidence="2 3">
    <name type="scientific">Cinchona calisaya</name>
    <dbReference type="NCBI Taxonomy" id="153742"/>
    <lineage>
        <taxon>Eukaryota</taxon>
        <taxon>Viridiplantae</taxon>
        <taxon>Streptophyta</taxon>
        <taxon>Embryophyta</taxon>
        <taxon>Tracheophyta</taxon>
        <taxon>Spermatophyta</taxon>
        <taxon>Magnoliopsida</taxon>
        <taxon>eudicotyledons</taxon>
        <taxon>Gunneridae</taxon>
        <taxon>Pentapetalae</taxon>
        <taxon>asterids</taxon>
        <taxon>lamiids</taxon>
        <taxon>Gentianales</taxon>
        <taxon>Rubiaceae</taxon>
        <taxon>Cinchonoideae</taxon>
        <taxon>Cinchoneae</taxon>
        <taxon>Cinchona</taxon>
    </lineage>
</organism>
<dbReference type="AlphaFoldDB" id="A0ABD2ZAA9"/>
<protein>
    <submittedName>
        <fullName evidence="2">Uncharacterized protein</fullName>
    </submittedName>
</protein>
<evidence type="ECO:0000313" key="2">
    <source>
        <dbReference type="EMBL" id="KAL3516411.1"/>
    </source>
</evidence>
<comment type="caution">
    <text evidence="2">The sequence shown here is derived from an EMBL/GenBank/DDBJ whole genome shotgun (WGS) entry which is preliminary data.</text>
</comment>
<name>A0ABD2ZAA9_9GENT</name>
<gene>
    <name evidence="2" type="ORF">ACH5RR_023313</name>
</gene>
<feature type="transmembrane region" description="Helical" evidence="1">
    <location>
        <begin position="46"/>
        <end position="65"/>
    </location>
</feature>